<organism evidence="2 3">
    <name type="scientific">Pleurodeles waltl</name>
    <name type="common">Iberian ribbed newt</name>
    <dbReference type="NCBI Taxonomy" id="8319"/>
    <lineage>
        <taxon>Eukaryota</taxon>
        <taxon>Metazoa</taxon>
        <taxon>Chordata</taxon>
        <taxon>Craniata</taxon>
        <taxon>Vertebrata</taxon>
        <taxon>Euteleostomi</taxon>
        <taxon>Amphibia</taxon>
        <taxon>Batrachia</taxon>
        <taxon>Caudata</taxon>
        <taxon>Salamandroidea</taxon>
        <taxon>Salamandridae</taxon>
        <taxon>Pleurodelinae</taxon>
        <taxon>Pleurodeles</taxon>
    </lineage>
</organism>
<evidence type="ECO:0000313" key="2">
    <source>
        <dbReference type="EMBL" id="KAJ1100543.1"/>
    </source>
</evidence>
<comment type="caution">
    <text evidence="2">The sequence shown here is derived from an EMBL/GenBank/DDBJ whole genome shotgun (WGS) entry which is preliminary data.</text>
</comment>
<feature type="region of interest" description="Disordered" evidence="1">
    <location>
        <begin position="22"/>
        <end position="82"/>
    </location>
</feature>
<feature type="region of interest" description="Disordered" evidence="1">
    <location>
        <begin position="107"/>
        <end position="126"/>
    </location>
</feature>
<gene>
    <name evidence="2" type="ORF">NDU88_005625</name>
</gene>
<dbReference type="EMBL" id="JANPWB010000014">
    <property type="protein sequence ID" value="KAJ1100543.1"/>
    <property type="molecule type" value="Genomic_DNA"/>
</dbReference>
<evidence type="ECO:0000313" key="3">
    <source>
        <dbReference type="Proteomes" id="UP001066276"/>
    </source>
</evidence>
<name>A0AAV7MHG7_PLEWA</name>
<feature type="compositionally biased region" description="Polar residues" evidence="1">
    <location>
        <begin position="23"/>
        <end position="35"/>
    </location>
</feature>
<keyword evidence="3" id="KW-1185">Reference proteome</keyword>
<protein>
    <submittedName>
        <fullName evidence="2">Uncharacterized protein</fullName>
    </submittedName>
</protein>
<dbReference type="AlphaFoldDB" id="A0AAV7MHG7"/>
<feature type="compositionally biased region" description="Polar residues" evidence="1">
    <location>
        <begin position="58"/>
        <end position="75"/>
    </location>
</feature>
<proteinExistence type="predicted"/>
<evidence type="ECO:0000256" key="1">
    <source>
        <dbReference type="SAM" id="MobiDB-lite"/>
    </source>
</evidence>
<sequence length="184" mass="20136">MRFGLHFSSPVNHPFALSLFSGPLTTQLPTPESQEPSGRRDRPQRPPRPGPVPPSVRLSSKPQAVWSSSQLTSGAPATVGSGLNNPLPIVPFSLLRAHRHAAVSAQKKLRGRQGSHIHQQTRPQPRHDQRVAVVCFPNLGTARWYLGSTGQNISAPILGLDLNYAEYYKCLRARIPKSSRSSIS</sequence>
<reference evidence="2" key="1">
    <citation type="journal article" date="2022" name="bioRxiv">
        <title>Sequencing and chromosome-scale assembly of the giantPleurodeles waltlgenome.</title>
        <authorList>
            <person name="Brown T."/>
            <person name="Elewa A."/>
            <person name="Iarovenko S."/>
            <person name="Subramanian E."/>
            <person name="Araus A.J."/>
            <person name="Petzold A."/>
            <person name="Susuki M."/>
            <person name="Suzuki K.-i.T."/>
            <person name="Hayashi T."/>
            <person name="Toyoda A."/>
            <person name="Oliveira C."/>
            <person name="Osipova E."/>
            <person name="Leigh N.D."/>
            <person name="Simon A."/>
            <person name="Yun M.H."/>
        </authorList>
    </citation>
    <scope>NUCLEOTIDE SEQUENCE</scope>
    <source>
        <strain evidence="2">20211129_DDA</strain>
        <tissue evidence="2">Liver</tissue>
    </source>
</reference>
<dbReference type="Proteomes" id="UP001066276">
    <property type="component" value="Chromosome 10"/>
</dbReference>
<accession>A0AAV7MHG7</accession>